<reference evidence="3 4" key="1">
    <citation type="submission" date="2018-06" db="EMBL/GenBank/DDBJ databases">
        <title>Genomic Encyclopedia of Type Strains, Phase IV (KMG-IV): sequencing the most valuable type-strain genomes for metagenomic binning, comparative biology and taxonomic classification.</title>
        <authorList>
            <person name="Goeker M."/>
        </authorList>
    </citation>
    <scope>NUCLEOTIDE SEQUENCE [LARGE SCALE GENOMIC DNA]</scope>
    <source>
        <strain evidence="3 4">DSM 25532</strain>
    </source>
</reference>
<comment type="caution">
    <text evidence="3">The sequence shown here is derived from an EMBL/GenBank/DDBJ whole genome shotgun (WGS) entry which is preliminary data.</text>
</comment>
<dbReference type="AlphaFoldDB" id="A0A366HV15"/>
<feature type="region of interest" description="Disordered" evidence="1">
    <location>
        <begin position="64"/>
        <end position="102"/>
    </location>
</feature>
<keyword evidence="2" id="KW-0732">Signal</keyword>
<dbReference type="Proteomes" id="UP000253426">
    <property type="component" value="Unassembled WGS sequence"/>
</dbReference>
<name>A0A366HV15_9BACT</name>
<evidence type="ECO:0000256" key="2">
    <source>
        <dbReference type="SAM" id="SignalP"/>
    </source>
</evidence>
<protein>
    <submittedName>
        <fullName evidence="3">Uncharacterized protein</fullName>
    </submittedName>
</protein>
<evidence type="ECO:0000256" key="1">
    <source>
        <dbReference type="SAM" id="MobiDB-lite"/>
    </source>
</evidence>
<feature type="chain" id="PRO_5016628151" evidence="2">
    <location>
        <begin position="27"/>
        <end position="469"/>
    </location>
</feature>
<keyword evidence="4" id="KW-1185">Reference proteome</keyword>
<evidence type="ECO:0000313" key="3">
    <source>
        <dbReference type="EMBL" id="RBP46547.1"/>
    </source>
</evidence>
<organism evidence="3 4">
    <name type="scientific">Roseimicrobium gellanilyticum</name>
    <dbReference type="NCBI Taxonomy" id="748857"/>
    <lineage>
        <taxon>Bacteria</taxon>
        <taxon>Pseudomonadati</taxon>
        <taxon>Verrucomicrobiota</taxon>
        <taxon>Verrucomicrobiia</taxon>
        <taxon>Verrucomicrobiales</taxon>
        <taxon>Verrucomicrobiaceae</taxon>
        <taxon>Roseimicrobium</taxon>
    </lineage>
</organism>
<dbReference type="RefSeq" id="WP_113958052.1">
    <property type="nucleotide sequence ID" value="NZ_QNRR01000002.1"/>
</dbReference>
<feature type="signal peptide" evidence="2">
    <location>
        <begin position="1"/>
        <end position="26"/>
    </location>
</feature>
<sequence length="469" mass="51124">MRTTLQLCASVLLTLGLSGIPTSLSAEEQVKITIEKDGTKTTYEVPKWKADAIIHGYSLKASDSAPAARSRATGRAAPTAEASAMRAGPSTGGQPTAEPSLLGIPLDAAPLRTGRSITAGAAAMEDSSAAMARFQPGFRAQVIEPPLDAALVANPRGGPDSPMMPYPAPNEPAREQQGFLGALRLRAAWDPQKIFQWNAEELQWYEDESALDSNGAEFGWTQNRLTDDESWTAKGVLFYPMLFNSKPTRQFVLVPSIEFNRDTSTDGTPNEVNSLYGRLGIDINFLDIREADVQGFIMRAAIGYQTDFDFESGQWILEVHPIEMVNEKYGIGTFASRDDRSGWVMPGALRQKVVITPIVSLASVEDIGNKILLGELDDTYGTVGVKASLDFELAFLPKPFNTTKIGAEGRWWTTLGGNEESYSYIDAHIEIPFFGSSDQLTLKAFYREGDTPDTLEEVDLFGAVITAKF</sequence>
<gene>
    <name evidence="3" type="ORF">DES53_102938</name>
</gene>
<evidence type="ECO:0000313" key="4">
    <source>
        <dbReference type="Proteomes" id="UP000253426"/>
    </source>
</evidence>
<dbReference type="EMBL" id="QNRR01000002">
    <property type="protein sequence ID" value="RBP46547.1"/>
    <property type="molecule type" value="Genomic_DNA"/>
</dbReference>
<accession>A0A366HV15</accession>
<proteinExistence type="predicted"/>